<feature type="region of interest" description="Disordered" evidence="1">
    <location>
        <begin position="20"/>
        <end position="39"/>
    </location>
</feature>
<feature type="compositionally biased region" description="Polar residues" evidence="1">
    <location>
        <begin position="30"/>
        <end position="39"/>
    </location>
</feature>
<evidence type="ECO:0000313" key="3">
    <source>
        <dbReference type="Proteomes" id="UP000006671"/>
    </source>
</evidence>
<evidence type="ECO:0000256" key="1">
    <source>
        <dbReference type="SAM" id="MobiDB-lite"/>
    </source>
</evidence>
<dbReference type="RefSeq" id="XP_002672632.1">
    <property type="nucleotide sequence ID" value="XM_002672586.1"/>
</dbReference>
<name>D2VTM8_NAEGR</name>
<dbReference type="InParanoid" id="D2VTM8"/>
<protein>
    <submittedName>
        <fullName evidence="2">Predicted protein</fullName>
    </submittedName>
</protein>
<reference evidence="2 3" key="1">
    <citation type="journal article" date="2010" name="Cell">
        <title>The genome of Naegleria gruberi illuminates early eukaryotic versatility.</title>
        <authorList>
            <person name="Fritz-Laylin L.K."/>
            <person name="Prochnik S.E."/>
            <person name="Ginger M.L."/>
            <person name="Dacks J.B."/>
            <person name="Carpenter M.L."/>
            <person name="Field M.C."/>
            <person name="Kuo A."/>
            <person name="Paredez A."/>
            <person name="Chapman J."/>
            <person name="Pham J."/>
            <person name="Shu S."/>
            <person name="Neupane R."/>
            <person name="Cipriano M."/>
            <person name="Mancuso J."/>
            <person name="Tu H."/>
            <person name="Salamov A."/>
            <person name="Lindquist E."/>
            <person name="Shapiro H."/>
            <person name="Lucas S."/>
            <person name="Grigoriev I.V."/>
            <person name="Cande W.Z."/>
            <person name="Fulton C."/>
            <person name="Rokhsar D.S."/>
            <person name="Dawson S.C."/>
        </authorList>
    </citation>
    <scope>NUCLEOTIDE SEQUENCE [LARGE SCALE GENOMIC DNA]</scope>
    <source>
        <strain evidence="2 3">NEG-M</strain>
    </source>
</reference>
<proteinExistence type="predicted"/>
<dbReference type="AlphaFoldDB" id="D2VTM8"/>
<feature type="compositionally biased region" description="Low complexity" evidence="1">
    <location>
        <begin position="54"/>
        <end position="72"/>
    </location>
</feature>
<accession>D2VTM8</accession>
<organism evidence="3">
    <name type="scientific">Naegleria gruberi</name>
    <name type="common">Amoeba</name>
    <dbReference type="NCBI Taxonomy" id="5762"/>
    <lineage>
        <taxon>Eukaryota</taxon>
        <taxon>Discoba</taxon>
        <taxon>Heterolobosea</taxon>
        <taxon>Tetramitia</taxon>
        <taxon>Eutetramitia</taxon>
        <taxon>Vahlkampfiidae</taxon>
        <taxon>Naegleria</taxon>
    </lineage>
</organism>
<gene>
    <name evidence="2" type="ORF">NAEGRDRAFT_52154</name>
</gene>
<sequence>MTVGSIESVNLKLDMDISPKKVVNRKKSPTNKTHVSSSSITMWPHESNSVLSSSDICSSSSSPSNTTTSNNNMDHHKIKKSRKTIKYETHVFTCNDEPLVASKRKLIAKYDLLRVLHLPQTLASQVLGCSFSTLKRRFYESKEDLGIEKWPQFYQEVRHLPIFEYIYPMSLTFILNPVNRHKKTSYSDLTPPYISDSEVRNHMEYPN</sequence>
<dbReference type="KEGG" id="ngr:NAEGRDRAFT_52154"/>
<dbReference type="EMBL" id="GG738896">
    <property type="protein sequence ID" value="EFC39888.1"/>
    <property type="molecule type" value="Genomic_DNA"/>
</dbReference>
<feature type="region of interest" description="Disordered" evidence="1">
    <location>
        <begin position="54"/>
        <end position="81"/>
    </location>
</feature>
<dbReference type="Proteomes" id="UP000006671">
    <property type="component" value="Unassembled WGS sequence"/>
</dbReference>
<evidence type="ECO:0000313" key="2">
    <source>
        <dbReference type="EMBL" id="EFC39888.1"/>
    </source>
</evidence>
<keyword evidence="3" id="KW-1185">Reference proteome</keyword>
<dbReference type="GeneID" id="8850930"/>
<dbReference type="VEuPathDB" id="AmoebaDB:NAEGRDRAFT_52154"/>